<dbReference type="RefSeq" id="WP_139941552.1">
    <property type="nucleotide sequence ID" value="NZ_JBHSYP010000004.1"/>
</dbReference>
<comment type="caution">
    <text evidence="2">The sequence shown here is derived from an EMBL/GenBank/DDBJ whole genome shotgun (WGS) entry which is preliminary data.</text>
</comment>
<name>A0A501PFV4_9PROT</name>
<gene>
    <name evidence="2" type="ORF">FIV46_13960</name>
</gene>
<evidence type="ECO:0008006" key="4">
    <source>
        <dbReference type="Google" id="ProtNLM"/>
    </source>
</evidence>
<keyword evidence="3" id="KW-1185">Reference proteome</keyword>
<proteinExistence type="predicted"/>
<organism evidence="2 3">
    <name type="scientific">Emcibacter nanhaiensis</name>
    <dbReference type="NCBI Taxonomy" id="1505037"/>
    <lineage>
        <taxon>Bacteria</taxon>
        <taxon>Pseudomonadati</taxon>
        <taxon>Pseudomonadota</taxon>
        <taxon>Alphaproteobacteria</taxon>
        <taxon>Emcibacterales</taxon>
        <taxon>Emcibacteraceae</taxon>
        <taxon>Emcibacter</taxon>
    </lineage>
</organism>
<dbReference type="Gene3D" id="2.60.120.260">
    <property type="entry name" value="Galactose-binding domain-like"/>
    <property type="match status" value="1"/>
</dbReference>
<feature type="signal peptide" evidence="1">
    <location>
        <begin position="1"/>
        <end position="27"/>
    </location>
</feature>
<dbReference type="AlphaFoldDB" id="A0A501PFV4"/>
<protein>
    <recommendedName>
        <fullName evidence="4">PEP-CTERM sorting domain-containing protein</fullName>
    </recommendedName>
</protein>
<dbReference type="Proteomes" id="UP000319148">
    <property type="component" value="Unassembled WGS sequence"/>
</dbReference>
<accession>A0A501PFV4</accession>
<evidence type="ECO:0000256" key="1">
    <source>
        <dbReference type="SAM" id="SignalP"/>
    </source>
</evidence>
<feature type="chain" id="PRO_5021417633" description="PEP-CTERM sorting domain-containing protein" evidence="1">
    <location>
        <begin position="28"/>
        <end position="266"/>
    </location>
</feature>
<sequence>MKNLRLPTTLLALAAMTIAATISTARANIIDLSAGSEWLATDDGVIGTRWTQGIVNPGEGVPATTPYGNAATNVLNKDRMMWYCGDDGSLCTVDDGGNASGDGPIDTFYLRTFYLKAEDMDGALALIADDFLEVWLNGQFVFNGILDQNQTEGQPDPFILTINDLDLSIDSGTTLNQAEPDGLLENILQVGWNTLAIRAMDGALPDDQGSCDRGVEKIITGGSFCNYNRAFEYLFVSGSVRADEPASLGLFAFALLGIGLYRRRRD</sequence>
<reference evidence="3" key="1">
    <citation type="submission" date="2019-06" db="EMBL/GenBank/DDBJ databases">
        <title>The complete genome of Emcibacter congregatus ZYLT.</title>
        <authorList>
            <person name="Zhao Z."/>
        </authorList>
    </citation>
    <scope>NUCLEOTIDE SEQUENCE [LARGE SCALE GENOMIC DNA]</scope>
    <source>
        <strain evidence="3">MCCC 1A06723</strain>
    </source>
</reference>
<keyword evidence="1" id="KW-0732">Signal</keyword>
<evidence type="ECO:0000313" key="3">
    <source>
        <dbReference type="Proteomes" id="UP000319148"/>
    </source>
</evidence>
<evidence type="ECO:0000313" key="2">
    <source>
        <dbReference type="EMBL" id="TPD58882.1"/>
    </source>
</evidence>
<dbReference type="EMBL" id="VFIY01000017">
    <property type="protein sequence ID" value="TPD58882.1"/>
    <property type="molecule type" value="Genomic_DNA"/>
</dbReference>